<dbReference type="AlphaFoldDB" id="A0A7R6SYZ2"/>
<keyword evidence="4 6" id="KW-1133">Transmembrane helix</keyword>
<feature type="transmembrane region" description="Helical" evidence="6">
    <location>
        <begin position="86"/>
        <end position="106"/>
    </location>
</feature>
<feature type="transmembrane region" description="Helical" evidence="6">
    <location>
        <begin position="127"/>
        <end position="153"/>
    </location>
</feature>
<feature type="transmembrane region" description="Helical" evidence="6">
    <location>
        <begin position="197"/>
        <end position="221"/>
    </location>
</feature>
<accession>A0A7R6SYZ2</accession>
<sequence>MKFLKKLWKIIVNFYKKGLFTISAALSYYAMLAIFPFFIMLVYFSTVFFKKNLSVEKLDSILKLFPPSISQTIVTNIDKIILSGKVFSAISAVFIVYFSFRVFAVLERALSIIYNTKVERGFWIATLKSFVLFVLTAFGLLFLFLISSVIFVIKSKFETITIINSYYILLFLQVIIETLFFALSYKYMSHKKLKWKNVLVGGFVAAFLWEILKHIFGLYIASIKLYFLLYGSIGSIVLLMLWLYYSFLVYLLGAEISEDL</sequence>
<evidence type="ECO:0000256" key="1">
    <source>
        <dbReference type="ARBA" id="ARBA00004651"/>
    </source>
</evidence>
<feature type="transmembrane region" description="Helical" evidence="6">
    <location>
        <begin position="227"/>
        <end position="252"/>
    </location>
</feature>
<feature type="transmembrane region" description="Helical" evidence="6">
    <location>
        <begin position="165"/>
        <end position="185"/>
    </location>
</feature>
<feature type="transmembrane region" description="Helical" evidence="6">
    <location>
        <begin position="20"/>
        <end position="44"/>
    </location>
</feature>
<evidence type="ECO:0000313" key="8">
    <source>
        <dbReference type="Proteomes" id="UP000595564"/>
    </source>
</evidence>
<proteinExistence type="predicted"/>
<dbReference type="NCBIfam" id="TIGR00765">
    <property type="entry name" value="yihY_not_rbn"/>
    <property type="match status" value="1"/>
</dbReference>
<name>A0A7R6SYZ2_9BACT</name>
<dbReference type="GO" id="GO:0005886">
    <property type="term" value="C:plasma membrane"/>
    <property type="evidence" value="ECO:0007669"/>
    <property type="project" value="UniProtKB-SubCell"/>
</dbReference>
<reference evidence="7 8" key="1">
    <citation type="journal article" date="2012" name="Extremophiles">
        <title>Thermotomaculum hydrothermale gen. nov., sp. nov., a novel heterotrophic thermophile within the phylum Acidobacteria from a deep-sea hydrothermal vent chimney in the Southern Okinawa Trough.</title>
        <authorList>
            <person name="Izumi H."/>
            <person name="Nunoura T."/>
            <person name="Miyazaki M."/>
            <person name="Mino S."/>
            <person name="Toki T."/>
            <person name="Takai K."/>
            <person name="Sako Y."/>
            <person name="Sawabe T."/>
            <person name="Nakagawa S."/>
        </authorList>
    </citation>
    <scope>NUCLEOTIDE SEQUENCE [LARGE SCALE GENOMIC DNA]</scope>
    <source>
        <strain evidence="7 8">AC55</strain>
    </source>
</reference>
<dbReference type="KEGG" id="thyd:TTHT_1718"/>
<dbReference type="PIRSF" id="PIRSF035875">
    <property type="entry name" value="RNase_BN"/>
    <property type="match status" value="1"/>
</dbReference>
<keyword evidence="2" id="KW-1003">Cell membrane</keyword>
<dbReference type="PANTHER" id="PTHR30213:SF0">
    <property type="entry name" value="UPF0761 MEMBRANE PROTEIN YIHY"/>
    <property type="match status" value="1"/>
</dbReference>
<dbReference type="InterPro" id="IPR017039">
    <property type="entry name" value="Virul_fac_BrkB"/>
</dbReference>
<gene>
    <name evidence="7" type="ORF">TTHT_1718</name>
</gene>
<evidence type="ECO:0000256" key="4">
    <source>
        <dbReference type="ARBA" id="ARBA00022989"/>
    </source>
</evidence>
<dbReference type="Pfam" id="PF03631">
    <property type="entry name" value="Virul_fac_BrkB"/>
    <property type="match status" value="1"/>
</dbReference>
<keyword evidence="3 6" id="KW-0812">Transmembrane</keyword>
<dbReference type="EMBL" id="AP017470">
    <property type="protein sequence ID" value="BBB33190.1"/>
    <property type="molecule type" value="Genomic_DNA"/>
</dbReference>
<organism evidence="7 8">
    <name type="scientific">Thermotomaculum hydrothermale</name>
    <dbReference type="NCBI Taxonomy" id="981385"/>
    <lineage>
        <taxon>Bacteria</taxon>
        <taxon>Pseudomonadati</taxon>
        <taxon>Acidobacteriota</taxon>
        <taxon>Holophagae</taxon>
        <taxon>Thermotomaculales</taxon>
        <taxon>Thermotomaculaceae</taxon>
        <taxon>Thermotomaculum</taxon>
    </lineage>
</organism>
<comment type="subcellular location">
    <subcellularLocation>
        <location evidence="1">Cell membrane</location>
        <topology evidence="1">Multi-pass membrane protein</topology>
    </subcellularLocation>
</comment>
<keyword evidence="8" id="KW-1185">Reference proteome</keyword>
<protein>
    <submittedName>
        <fullName evidence="7">Uncharacterized protein</fullName>
    </submittedName>
</protein>
<evidence type="ECO:0000313" key="7">
    <source>
        <dbReference type="EMBL" id="BBB33190.1"/>
    </source>
</evidence>
<dbReference type="RefSeq" id="WP_201327493.1">
    <property type="nucleotide sequence ID" value="NZ_AP017470.1"/>
</dbReference>
<keyword evidence="5 6" id="KW-0472">Membrane</keyword>
<dbReference type="PANTHER" id="PTHR30213">
    <property type="entry name" value="INNER MEMBRANE PROTEIN YHJD"/>
    <property type="match status" value="1"/>
</dbReference>
<dbReference type="Proteomes" id="UP000595564">
    <property type="component" value="Chromosome"/>
</dbReference>
<evidence type="ECO:0000256" key="5">
    <source>
        <dbReference type="ARBA" id="ARBA00023136"/>
    </source>
</evidence>
<evidence type="ECO:0000256" key="3">
    <source>
        <dbReference type="ARBA" id="ARBA00022692"/>
    </source>
</evidence>
<evidence type="ECO:0000256" key="6">
    <source>
        <dbReference type="SAM" id="Phobius"/>
    </source>
</evidence>
<evidence type="ECO:0000256" key="2">
    <source>
        <dbReference type="ARBA" id="ARBA00022475"/>
    </source>
</evidence>